<evidence type="ECO:0000256" key="6">
    <source>
        <dbReference type="SAM" id="MobiDB-lite"/>
    </source>
</evidence>
<organism evidence="8 9">
    <name type="scientific">Saccharopolyspora spinosa</name>
    <dbReference type="NCBI Taxonomy" id="60894"/>
    <lineage>
        <taxon>Bacteria</taxon>
        <taxon>Bacillati</taxon>
        <taxon>Actinomycetota</taxon>
        <taxon>Actinomycetes</taxon>
        <taxon>Pseudonocardiales</taxon>
        <taxon>Pseudonocardiaceae</taxon>
        <taxon>Saccharopolyspora</taxon>
    </lineage>
</organism>
<dbReference type="GO" id="GO:0046677">
    <property type="term" value="P:response to antibiotic"/>
    <property type="evidence" value="ECO:0007669"/>
    <property type="project" value="UniProtKB-KW"/>
</dbReference>
<proteinExistence type="predicted"/>
<sequence>MSFAIHVKGLVKRFGSTTALAGVDLAVPAGTILGVPAGTILGVLGPNGAGKTTTGPHLATLLRPDAGTASVAGYDVLRQPVAVRSRIGLTGQYASVDEDLTGWLQAWVNVNPVTKLADTARPDDRRPGRRTADSHPDLDGGDHGGVLPAGDVGLPPLDVIKRRVQASGRYSKPNARTRPDQAVAVA</sequence>
<dbReference type="PANTHER" id="PTHR42711:SF19">
    <property type="entry name" value="DOXORUBICIN RESISTANCE ATP-BINDING PROTEIN DRRA"/>
    <property type="match status" value="1"/>
</dbReference>
<keyword evidence="5" id="KW-0046">Antibiotic resistance</keyword>
<feature type="region of interest" description="Disordered" evidence="6">
    <location>
        <begin position="118"/>
        <end position="186"/>
    </location>
</feature>
<dbReference type="PANTHER" id="PTHR42711">
    <property type="entry name" value="ABC TRANSPORTER ATP-BINDING PROTEIN"/>
    <property type="match status" value="1"/>
</dbReference>
<evidence type="ECO:0000256" key="3">
    <source>
        <dbReference type="ARBA" id="ARBA00022741"/>
    </source>
</evidence>
<evidence type="ECO:0000256" key="5">
    <source>
        <dbReference type="ARBA" id="ARBA00023251"/>
    </source>
</evidence>
<protein>
    <submittedName>
        <fullName evidence="8">Oleandomycin transport system ATP-binding protein</fullName>
    </submittedName>
</protein>
<dbReference type="AlphaFoldDB" id="A0A2N3XT52"/>
<reference evidence="8" key="1">
    <citation type="submission" date="2017-12" db="EMBL/GenBank/DDBJ databases">
        <title>Sequencing the genomes of 1000 Actinobacteria strains.</title>
        <authorList>
            <person name="Klenk H.-P."/>
        </authorList>
    </citation>
    <scope>NUCLEOTIDE SEQUENCE [LARGE SCALE GENOMIC DNA]</scope>
    <source>
        <strain evidence="8">DSM 44228</strain>
    </source>
</reference>
<accession>A0A2N3XT52</accession>
<feature type="compositionally biased region" description="Basic and acidic residues" evidence="6">
    <location>
        <begin position="118"/>
        <end position="142"/>
    </location>
</feature>
<dbReference type="EMBL" id="PJNB01000001">
    <property type="protein sequence ID" value="PKW13876.1"/>
    <property type="molecule type" value="Genomic_DNA"/>
</dbReference>
<gene>
    <name evidence="8" type="ORF">A8926_1444</name>
</gene>
<dbReference type="InterPro" id="IPR050763">
    <property type="entry name" value="ABC_transporter_ATP-binding"/>
</dbReference>
<dbReference type="Proteomes" id="UP000233786">
    <property type="component" value="Unassembled WGS sequence"/>
</dbReference>
<evidence type="ECO:0000256" key="2">
    <source>
        <dbReference type="ARBA" id="ARBA00022448"/>
    </source>
</evidence>
<dbReference type="InterPro" id="IPR003439">
    <property type="entry name" value="ABC_transporter-like_ATP-bd"/>
</dbReference>
<comment type="subcellular location">
    <subcellularLocation>
        <location evidence="1">Cell membrane</location>
        <topology evidence="1">Peripheral membrane protein</topology>
    </subcellularLocation>
</comment>
<keyword evidence="2" id="KW-0813">Transport</keyword>
<dbReference type="Pfam" id="PF00005">
    <property type="entry name" value="ABC_tran"/>
    <property type="match status" value="1"/>
</dbReference>
<keyword evidence="3" id="KW-0547">Nucleotide-binding</keyword>
<dbReference type="InterPro" id="IPR027417">
    <property type="entry name" value="P-loop_NTPase"/>
</dbReference>
<dbReference type="GO" id="GO:0005886">
    <property type="term" value="C:plasma membrane"/>
    <property type="evidence" value="ECO:0007669"/>
    <property type="project" value="UniProtKB-SubCell"/>
</dbReference>
<dbReference type="STRING" id="994479.GCA_000194155_04155"/>
<dbReference type="GO" id="GO:0016887">
    <property type="term" value="F:ATP hydrolysis activity"/>
    <property type="evidence" value="ECO:0007669"/>
    <property type="project" value="InterPro"/>
</dbReference>
<evidence type="ECO:0000256" key="1">
    <source>
        <dbReference type="ARBA" id="ARBA00004202"/>
    </source>
</evidence>
<dbReference type="GO" id="GO:0005524">
    <property type="term" value="F:ATP binding"/>
    <property type="evidence" value="ECO:0007669"/>
    <property type="project" value="UniProtKB-KW"/>
</dbReference>
<name>A0A2N3XT52_SACSN</name>
<comment type="caution">
    <text evidence="8">The sequence shown here is derived from an EMBL/GenBank/DDBJ whole genome shotgun (WGS) entry which is preliminary data.</text>
</comment>
<feature type="domain" description="ABC transporter" evidence="7">
    <location>
        <begin position="33"/>
        <end position="103"/>
    </location>
</feature>
<keyword evidence="9" id="KW-1185">Reference proteome</keyword>
<evidence type="ECO:0000313" key="9">
    <source>
        <dbReference type="Proteomes" id="UP000233786"/>
    </source>
</evidence>
<dbReference type="SUPFAM" id="SSF52540">
    <property type="entry name" value="P-loop containing nucleoside triphosphate hydrolases"/>
    <property type="match status" value="1"/>
</dbReference>
<evidence type="ECO:0000313" key="8">
    <source>
        <dbReference type="EMBL" id="PKW13876.1"/>
    </source>
</evidence>
<dbReference type="Gene3D" id="3.40.50.300">
    <property type="entry name" value="P-loop containing nucleotide triphosphate hydrolases"/>
    <property type="match status" value="1"/>
</dbReference>
<keyword evidence="4 8" id="KW-0067">ATP-binding</keyword>
<evidence type="ECO:0000256" key="4">
    <source>
        <dbReference type="ARBA" id="ARBA00022840"/>
    </source>
</evidence>
<evidence type="ECO:0000259" key="7">
    <source>
        <dbReference type="Pfam" id="PF00005"/>
    </source>
</evidence>